<evidence type="ECO:0000313" key="2">
    <source>
        <dbReference type="EMBL" id="MDV2886194.1"/>
    </source>
</evidence>
<feature type="transmembrane region" description="Helical" evidence="1">
    <location>
        <begin position="206"/>
        <end position="224"/>
    </location>
</feature>
<dbReference type="AlphaFoldDB" id="A0AAJ2NPJ5"/>
<keyword evidence="1" id="KW-1133">Transmembrane helix</keyword>
<proteinExistence type="predicted"/>
<keyword evidence="1" id="KW-0812">Transmembrane</keyword>
<accession>A0AAJ2NPJ5</accession>
<dbReference type="RefSeq" id="WP_323467017.1">
    <property type="nucleotide sequence ID" value="NZ_CP144224.1"/>
</dbReference>
<name>A0AAJ2NPJ5_ALKPS</name>
<keyword evidence="1" id="KW-0472">Membrane</keyword>
<dbReference type="Proteomes" id="UP001285636">
    <property type="component" value="Unassembled WGS sequence"/>
</dbReference>
<feature type="transmembrane region" description="Helical" evidence="1">
    <location>
        <begin position="136"/>
        <end position="160"/>
    </location>
</feature>
<sequence length="229" mass="25720">MSQFTAQSTMIMSDLKKSFITFWAILTGFVLFFLLLVLFLGIPNMIVMTNAPMYVFLAIFGYRLLSAGDFEHAIHLGTTRKAFVFNVTIFTLLLSLVFSLINQLYIFFIDVIQSFLIQSEITFFTWDSVLSSGNGFWVNLVADGLIMSMLGMLLFFLASLQVRFGQWAMLSVVAASVLLLFIPAIHTPIIDWMITLPNSGTFITEFLVMLALTFVLGVISYFSLSKASI</sequence>
<organism evidence="2 3">
    <name type="scientific">Alkalihalophilus pseudofirmus</name>
    <name type="common">Bacillus pseudofirmus</name>
    <dbReference type="NCBI Taxonomy" id="79885"/>
    <lineage>
        <taxon>Bacteria</taxon>
        <taxon>Bacillati</taxon>
        <taxon>Bacillota</taxon>
        <taxon>Bacilli</taxon>
        <taxon>Bacillales</taxon>
        <taxon>Bacillaceae</taxon>
        <taxon>Alkalihalophilus</taxon>
    </lineage>
</organism>
<gene>
    <name evidence="2" type="ORF">RYX45_13475</name>
</gene>
<feature type="transmembrane region" description="Helical" evidence="1">
    <location>
        <begin position="20"/>
        <end position="39"/>
    </location>
</feature>
<feature type="transmembrane region" description="Helical" evidence="1">
    <location>
        <begin position="45"/>
        <end position="62"/>
    </location>
</feature>
<evidence type="ECO:0000313" key="3">
    <source>
        <dbReference type="Proteomes" id="UP001285636"/>
    </source>
</evidence>
<feature type="transmembrane region" description="Helical" evidence="1">
    <location>
        <begin position="167"/>
        <end position="186"/>
    </location>
</feature>
<reference evidence="2" key="1">
    <citation type="submission" date="2023-10" db="EMBL/GenBank/DDBJ databases">
        <title>Screening of Alkalihalophilus pseudofirmusBZ-TG-HK211 and Its Alleviation of Salt Stress on Rapeseed Growth.</title>
        <authorList>
            <person name="Zhao B."/>
            <person name="Guo T."/>
        </authorList>
    </citation>
    <scope>NUCLEOTIDE SEQUENCE</scope>
    <source>
        <strain evidence="2">BZ-TG-HK211</strain>
    </source>
</reference>
<feature type="transmembrane region" description="Helical" evidence="1">
    <location>
        <begin position="83"/>
        <end position="116"/>
    </location>
</feature>
<evidence type="ECO:0000256" key="1">
    <source>
        <dbReference type="SAM" id="Phobius"/>
    </source>
</evidence>
<comment type="caution">
    <text evidence="2">The sequence shown here is derived from an EMBL/GenBank/DDBJ whole genome shotgun (WGS) entry which is preliminary data.</text>
</comment>
<dbReference type="EMBL" id="JAWJAY010000003">
    <property type="protein sequence ID" value="MDV2886194.1"/>
    <property type="molecule type" value="Genomic_DNA"/>
</dbReference>
<protein>
    <submittedName>
        <fullName evidence="2">Uncharacterized protein</fullName>
    </submittedName>
</protein>